<evidence type="ECO:0000259" key="1">
    <source>
        <dbReference type="PROSITE" id="PS51459"/>
    </source>
</evidence>
<dbReference type="RefSeq" id="WP_163670605.1">
    <property type="nucleotide sequence ID" value="NZ_AP022566.1"/>
</dbReference>
<dbReference type="Gene3D" id="1.20.120.1870">
    <property type="entry name" value="Fic/DOC protein, Fido domain"/>
    <property type="match status" value="1"/>
</dbReference>
<evidence type="ECO:0000313" key="3">
    <source>
        <dbReference type="Proteomes" id="UP000466906"/>
    </source>
</evidence>
<protein>
    <submittedName>
        <fullName evidence="2">Toxin Doc</fullName>
    </submittedName>
</protein>
<dbReference type="PROSITE" id="PS51459">
    <property type="entry name" value="FIDO"/>
    <property type="match status" value="1"/>
</dbReference>
<dbReference type="Proteomes" id="UP000466906">
    <property type="component" value="Plasmid pJCM12272"/>
</dbReference>
<dbReference type="PANTHER" id="PTHR39426:SF1">
    <property type="entry name" value="HOMOLOGY TO DEATH-ON-CURING PROTEIN OF PHAGE P1"/>
    <property type="match status" value="1"/>
</dbReference>
<dbReference type="KEGG" id="malv:MALV_56810"/>
<dbReference type="InterPro" id="IPR053737">
    <property type="entry name" value="Type_II_TA_Toxin"/>
</dbReference>
<reference evidence="2 3" key="1">
    <citation type="journal article" date="2019" name="Emerg. Microbes Infect.">
        <title>Comprehensive subspecies identification of 175 nontuberculous mycobacteria species based on 7547 genomic profiles.</title>
        <authorList>
            <person name="Matsumoto Y."/>
            <person name="Kinjo T."/>
            <person name="Motooka D."/>
            <person name="Nabeya D."/>
            <person name="Jung N."/>
            <person name="Uechi K."/>
            <person name="Horii T."/>
            <person name="Iida T."/>
            <person name="Fujita J."/>
            <person name="Nakamura S."/>
        </authorList>
    </citation>
    <scope>NUCLEOTIDE SEQUENCE [LARGE SCALE GENOMIC DNA]</scope>
    <source>
        <strain evidence="2 3">JCM 12272</strain>
        <plasmid evidence="2">pJCM12272</plasmid>
    </source>
</reference>
<keyword evidence="2" id="KW-0614">Plasmid</keyword>
<dbReference type="GO" id="GO:0016301">
    <property type="term" value="F:kinase activity"/>
    <property type="evidence" value="ECO:0007669"/>
    <property type="project" value="InterPro"/>
</dbReference>
<evidence type="ECO:0000313" key="2">
    <source>
        <dbReference type="EMBL" id="BBX30556.1"/>
    </source>
</evidence>
<keyword evidence="3" id="KW-1185">Reference proteome</keyword>
<dbReference type="AlphaFoldDB" id="A0A6N4UZS1"/>
<dbReference type="NCBIfam" id="TIGR01550">
    <property type="entry name" value="DOC_P1"/>
    <property type="match status" value="1"/>
</dbReference>
<geneLocation type="plasmid" evidence="2 3">
    <name>pJCM12272</name>
</geneLocation>
<organism evidence="2 3">
    <name type="scientific">Mycolicibacterium alvei</name>
    <dbReference type="NCBI Taxonomy" id="67081"/>
    <lineage>
        <taxon>Bacteria</taxon>
        <taxon>Bacillati</taxon>
        <taxon>Actinomycetota</taxon>
        <taxon>Actinomycetes</taxon>
        <taxon>Mycobacteriales</taxon>
        <taxon>Mycobacteriaceae</taxon>
        <taxon>Mycolicibacterium</taxon>
    </lineage>
</organism>
<feature type="domain" description="Fido" evidence="1">
    <location>
        <begin position="1"/>
        <end position="123"/>
    </location>
</feature>
<gene>
    <name evidence="2" type="primary">doc_2</name>
    <name evidence="2" type="ORF">MALV_56810</name>
</gene>
<dbReference type="EMBL" id="AP022566">
    <property type="protein sequence ID" value="BBX30556.1"/>
    <property type="molecule type" value="Genomic_DNA"/>
</dbReference>
<sequence>MIRYLDRDDVLVAGTAALGEVPAVTDYGLLESALARPSATVFGLDAYPDVLSKAAALLQSLARNHAFVDGNVTTAWAATWIFLTINGVELAAEYDVDAAECLVLNVATGVETSVESIAESLHEFADGGGVRP</sequence>
<proteinExistence type="predicted"/>
<dbReference type="PANTHER" id="PTHR39426">
    <property type="entry name" value="HOMOLOGY TO DEATH-ON-CURING PROTEIN OF PHAGE P1"/>
    <property type="match status" value="1"/>
</dbReference>
<dbReference type="Pfam" id="PF02661">
    <property type="entry name" value="Fic"/>
    <property type="match status" value="1"/>
</dbReference>
<accession>A0A6N4UZS1</accession>
<dbReference type="InterPro" id="IPR006440">
    <property type="entry name" value="Doc"/>
</dbReference>
<dbReference type="InterPro" id="IPR003812">
    <property type="entry name" value="Fido"/>
</dbReference>
<name>A0A6N4UZS1_9MYCO</name>